<proteinExistence type="predicted"/>
<reference evidence="1 2" key="1">
    <citation type="submission" date="2020-08" db="EMBL/GenBank/DDBJ databases">
        <title>Sequencing the genomes of 1000 actinobacteria strains.</title>
        <authorList>
            <person name="Klenk H.-P."/>
        </authorList>
    </citation>
    <scope>NUCLEOTIDE SEQUENCE [LARGE SCALE GENOMIC DNA]</scope>
    <source>
        <strain evidence="1 2">DSM 41654</strain>
    </source>
</reference>
<dbReference type="RefSeq" id="WP_184943618.1">
    <property type="nucleotide sequence ID" value="NZ_JACHJV010000001.1"/>
</dbReference>
<name>A0A7W7QYQ7_KITKI</name>
<sequence length="77" mass="8213">MSTQNTTTVSIPQHVADEFVDAFTIEIATDLAQQLSCHEVGKLADLLTALGAPDVAAVWIEEHSLGDDNSDSHHLGN</sequence>
<dbReference type="EMBL" id="JACHJV010000001">
    <property type="protein sequence ID" value="MBB4922164.1"/>
    <property type="molecule type" value="Genomic_DNA"/>
</dbReference>
<keyword evidence="2" id="KW-1185">Reference proteome</keyword>
<dbReference type="Proteomes" id="UP000540506">
    <property type="component" value="Unassembled WGS sequence"/>
</dbReference>
<evidence type="ECO:0000313" key="1">
    <source>
        <dbReference type="EMBL" id="MBB4922164.1"/>
    </source>
</evidence>
<accession>A0A7W7QYQ7</accession>
<evidence type="ECO:0000313" key="2">
    <source>
        <dbReference type="Proteomes" id="UP000540506"/>
    </source>
</evidence>
<comment type="caution">
    <text evidence="1">The sequence shown here is derived from an EMBL/GenBank/DDBJ whole genome shotgun (WGS) entry which is preliminary data.</text>
</comment>
<dbReference type="AlphaFoldDB" id="A0A7W7QYQ7"/>
<organism evidence="1 2">
    <name type="scientific">Kitasatospora kifunensis</name>
    <name type="common">Streptomyces kifunensis</name>
    <dbReference type="NCBI Taxonomy" id="58351"/>
    <lineage>
        <taxon>Bacteria</taxon>
        <taxon>Bacillati</taxon>
        <taxon>Actinomycetota</taxon>
        <taxon>Actinomycetes</taxon>
        <taxon>Kitasatosporales</taxon>
        <taxon>Streptomycetaceae</taxon>
        <taxon>Kitasatospora</taxon>
    </lineage>
</organism>
<gene>
    <name evidence="1" type="ORF">FHR34_001157</name>
</gene>
<protein>
    <submittedName>
        <fullName evidence="1">Uncharacterized protein</fullName>
    </submittedName>
</protein>